<dbReference type="Gene3D" id="3.40.50.10090">
    <property type="match status" value="2"/>
</dbReference>
<dbReference type="InterPro" id="IPR000878">
    <property type="entry name" value="4pyrrol_Mease"/>
</dbReference>
<dbReference type="GO" id="GO:0004851">
    <property type="term" value="F:uroporphyrin-III C-methyltransferase activity"/>
    <property type="evidence" value="ECO:0007669"/>
    <property type="project" value="UniProtKB-EC"/>
</dbReference>
<dbReference type="FunFam" id="3.30.950.10:FF:000001">
    <property type="entry name" value="Siroheme synthase"/>
    <property type="match status" value="1"/>
</dbReference>
<dbReference type="NCBIfam" id="TIGR01469">
    <property type="entry name" value="cobA_cysG_Cterm"/>
    <property type="match status" value="1"/>
</dbReference>
<dbReference type="InterPro" id="IPR036108">
    <property type="entry name" value="4pyrrol_syn_uPrphyn_synt_sf"/>
</dbReference>
<evidence type="ECO:0000256" key="3">
    <source>
        <dbReference type="ARBA" id="ARBA00022573"/>
    </source>
</evidence>
<keyword evidence="3" id="KW-0169">Cobalamin biosynthesis</keyword>
<dbReference type="RefSeq" id="WP_135868559.1">
    <property type="nucleotide sequence ID" value="NZ_SRSC01000001.1"/>
</dbReference>
<dbReference type="UniPathway" id="UPA00262">
    <property type="reaction ID" value="UER00211"/>
</dbReference>
<gene>
    <name evidence="13" type="primary">cobA</name>
    <name evidence="13" type="ORF">E4633_01780</name>
</gene>
<evidence type="ECO:0000256" key="10">
    <source>
        <dbReference type="RuleBase" id="RU003960"/>
    </source>
</evidence>
<evidence type="ECO:0000256" key="5">
    <source>
        <dbReference type="ARBA" id="ARBA00022679"/>
    </source>
</evidence>
<dbReference type="Pfam" id="PF02602">
    <property type="entry name" value="HEM4"/>
    <property type="match status" value="1"/>
</dbReference>
<dbReference type="Gene3D" id="3.30.950.10">
    <property type="entry name" value="Methyltransferase, Cobalt-precorrin-4 Transmethylase, Domain 2"/>
    <property type="match status" value="1"/>
</dbReference>
<reference evidence="13 14" key="1">
    <citation type="submission" date="2019-04" db="EMBL/GenBank/DDBJ databases">
        <title>Geobacter oryzae sp. nov., ferric-reducing bacteria isolated from paddy soil.</title>
        <authorList>
            <person name="Xu Z."/>
            <person name="Masuda Y."/>
            <person name="Itoh H."/>
            <person name="Senoo K."/>
        </authorList>
    </citation>
    <scope>NUCLEOTIDE SEQUENCE [LARGE SCALE GENOMIC DNA]</scope>
    <source>
        <strain evidence="13 14">Red111</strain>
    </source>
</reference>
<dbReference type="NCBIfam" id="NF004790">
    <property type="entry name" value="PRK06136.1"/>
    <property type="match status" value="1"/>
</dbReference>
<dbReference type="Gene3D" id="3.40.1010.10">
    <property type="entry name" value="Cobalt-precorrin-4 Transmethylase, Domain 1"/>
    <property type="match status" value="1"/>
</dbReference>
<sequence>MTVQTTNKGYVYLIGAGPGDPGLITVKGRDCLAKAQVVMYDYLANDELLRYAPKGAELIYAGKVGGEHNREQSQINEMLVQKALSGKVVARLKGGDSFIFGRGGEECEALVEVGIPFEIVPGITAAVGATSYAGIPLTHRGVTTSVAFVTGHEKKGKASSEIDWEGLSLGSGTVVFYMGVTNLPHIARSLMDHGRAPETPVALIRWGTRPEQEVLVGTLADIAEKARTAGFKAPAITVVGEVVSLRETLRWFDNRPLFGRSVMVTRGADQAGEFATKLEQLGAHTHCCPTIEIVPPQSYAALDEAISALDSFHWIIFTSYNTVQYFFNRLREHGLDSRALGRCRVCAVGPKTGAALEAYGIRPDLIPADYKAEGVVAAFAEMDMDGKWVLFPKGDRARDVIPEELGRLGAQVIAPVAYANRTPEEIPAEALAALEEKRLDCVSFTSSSTVQNLAAILGENRFLHLMEGVKVASIGPITSKTCRDLGLEVHMEPAEYTLDALAREMVSYFRQR</sequence>
<evidence type="ECO:0000256" key="1">
    <source>
        <dbReference type="ARBA" id="ARBA00005879"/>
    </source>
</evidence>
<dbReference type="EMBL" id="SRSC01000001">
    <property type="protein sequence ID" value="TGU74224.1"/>
    <property type="molecule type" value="Genomic_DNA"/>
</dbReference>
<keyword evidence="6" id="KW-0949">S-adenosyl-L-methionine</keyword>
<dbReference type="Proteomes" id="UP000306416">
    <property type="component" value="Unassembled WGS sequence"/>
</dbReference>
<dbReference type="InterPro" id="IPR014777">
    <property type="entry name" value="4pyrrole_Mease_sub1"/>
</dbReference>
<dbReference type="GO" id="GO:0032259">
    <property type="term" value="P:methylation"/>
    <property type="evidence" value="ECO:0007669"/>
    <property type="project" value="UniProtKB-KW"/>
</dbReference>
<comment type="similarity">
    <text evidence="1 10">Belongs to the precorrin methyltransferase family.</text>
</comment>
<proteinExistence type="inferred from homology"/>
<dbReference type="SUPFAM" id="SSF53790">
    <property type="entry name" value="Tetrapyrrole methylase"/>
    <property type="match status" value="1"/>
</dbReference>
<dbReference type="AlphaFoldDB" id="A0A4S1CKH0"/>
<comment type="caution">
    <text evidence="13">The sequence shown here is derived from an EMBL/GenBank/DDBJ whole genome shotgun (WGS) entry which is preliminary data.</text>
</comment>
<feature type="domain" description="Tetrapyrrole biosynthesis uroporphyrinogen III synthase" evidence="12">
    <location>
        <begin position="273"/>
        <end position="502"/>
    </location>
</feature>
<dbReference type="InterPro" id="IPR050161">
    <property type="entry name" value="Siro_Cobalamin_biosynth"/>
</dbReference>
<evidence type="ECO:0000256" key="7">
    <source>
        <dbReference type="ARBA" id="ARBA00023244"/>
    </source>
</evidence>
<evidence type="ECO:0000256" key="4">
    <source>
        <dbReference type="ARBA" id="ARBA00022603"/>
    </source>
</evidence>
<dbReference type="GO" id="GO:0009236">
    <property type="term" value="P:cobalamin biosynthetic process"/>
    <property type="evidence" value="ECO:0007669"/>
    <property type="project" value="UniProtKB-KW"/>
</dbReference>
<comment type="pathway">
    <text evidence="9">Cofactor biosynthesis; adenosylcobalamin biosynthesis; precorrin-2 from uroporphyrinogen III: step 1/1.</text>
</comment>
<dbReference type="InterPro" id="IPR003754">
    <property type="entry name" value="4pyrrol_synth_uPrphyn_synth"/>
</dbReference>
<dbReference type="GO" id="GO:0004852">
    <property type="term" value="F:uroporphyrinogen-III synthase activity"/>
    <property type="evidence" value="ECO:0007669"/>
    <property type="project" value="InterPro"/>
</dbReference>
<accession>A0A4S1CKH0</accession>
<dbReference type="FunFam" id="3.40.1010.10:FF:000001">
    <property type="entry name" value="Siroheme synthase"/>
    <property type="match status" value="1"/>
</dbReference>
<dbReference type="PANTHER" id="PTHR45790:SF3">
    <property type="entry name" value="S-ADENOSYL-L-METHIONINE-DEPENDENT UROPORPHYRINOGEN III METHYLTRANSFERASE, CHLOROPLASTIC"/>
    <property type="match status" value="1"/>
</dbReference>
<evidence type="ECO:0000256" key="2">
    <source>
        <dbReference type="ARBA" id="ARBA00012162"/>
    </source>
</evidence>
<dbReference type="InterPro" id="IPR006366">
    <property type="entry name" value="CobA/CysG_C"/>
</dbReference>
<evidence type="ECO:0000313" key="14">
    <source>
        <dbReference type="Proteomes" id="UP000306416"/>
    </source>
</evidence>
<dbReference type="InterPro" id="IPR035996">
    <property type="entry name" value="4pyrrol_Methylase_sf"/>
</dbReference>
<evidence type="ECO:0000256" key="6">
    <source>
        <dbReference type="ARBA" id="ARBA00022691"/>
    </source>
</evidence>
<feature type="domain" description="Tetrapyrrole methylase" evidence="11">
    <location>
        <begin position="11"/>
        <end position="222"/>
    </location>
</feature>
<protein>
    <recommendedName>
        <fullName evidence="2">uroporphyrinogen-III C-methyltransferase</fullName>
        <ecNumber evidence="2">2.1.1.107</ecNumber>
    </recommendedName>
</protein>
<keyword evidence="5 10" id="KW-0808">Transferase</keyword>
<organism evidence="13 14">
    <name type="scientific">Geomonas terrae</name>
    <dbReference type="NCBI Taxonomy" id="2562681"/>
    <lineage>
        <taxon>Bacteria</taxon>
        <taxon>Pseudomonadati</taxon>
        <taxon>Thermodesulfobacteriota</taxon>
        <taxon>Desulfuromonadia</taxon>
        <taxon>Geobacterales</taxon>
        <taxon>Geobacteraceae</taxon>
        <taxon>Geomonas</taxon>
    </lineage>
</organism>
<dbReference type="GO" id="GO:0019354">
    <property type="term" value="P:siroheme biosynthetic process"/>
    <property type="evidence" value="ECO:0007669"/>
    <property type="project" value="UniProtKB-UniPathway"/>
</dbReference>
<comment type="pathway">
    <text evidence="8">Porphyrin-containing compound metabolism; siroheme biosynthesis; precorrin-2 from uroporphyrinogen III: step 1/1.</text>
</comment>
<dbReference type="InterPro" id="IPR014776">
    <property type="entry name" value="4pyrrole_Mease_sub2"/>
</dbReference>
<evidence type="ECO:0000259" key="12">
    <source>
        <dbReference type="Pfam" id="PF02602"/>
    </source>
</evidence>
<keyword evidence="4 10" id="KW-0489">Methyltransferase</keyword>
<evidence type="ECO:0000259" key="11">
    <source>
        <dbReference type="Pfam" id="PF00590"/>
    </source>
</evidence>
<dbReference type="EC" id="2.1.1.107" evidence="2"/>
<keyword evidence="14" id="KW-1185">Reference proteome</keyword>
<keyword evidence="7" id="KW-0627">Porphyrin biosynthesis</keyword>
<dbReference type="PROSITE" id="PS00840">
    <property type="entry name" value="SUMT_2"/>
    <property type="match status" value="1"/>
</dbReference>
<dbReference type="InterPro" id="IPR003043">
    <property type="entry name" value="Uropor_MeTrfase_CS"/>
</dbReference>
<dbReference type="Pfam" id="PF00590">
    <property type="entry name" value="TP_methylase"/>
    <property type="match status" value="1"/>
</dbReference>
<name>A0A4S1CKH0_9BACT</name>
<dbReference type="CDD" id="cd06578">
    <property type="entry name" value="HemD"/>
    <property type="match status" value="1"/>
</dbReference>
<dbReference type="SUPFAM" id="SSF69618">
    <property type="entry name" value="HemD-like"/>
    <property type="match status" value="1"/>
</dbReference>
<evidence type="ECO:0000256" key="8">
    <source>
        <dbReference type="ARBA" id="ARBA00025705"/>
    </source>
</evidence>
<dbReference type="CDD" id="cd11642">
    <property type="entry name" value="SUMT"/>
    <property type="match status" value="1"/>
</dbReference>
<evidence type="ECO:0000313" key="13">
    <source>
        <dbReference type="EMBL" id="TGU74224.1"/>
    </source>
</evidence>
<dbReference type="PROSITE" id="PS00839">
    <property type="entry name" value="SUMT_1"/>
    <property type="match status" value="1"/>
</dbReference>
<dbReference type="PANTHER" id="PTHR45790">
    <property type="entry name" value="SIROHEME SYNTHASE-RELATED"/>
    <property type="match status" value="1"/>
</dbReference>
<evidence type="ECO:0000256" key="9">
    <source>
        <dbReference type="ARBA" id="ARBA00060548"/>
    </source>
</evidence>